<keyword evidence="2" id="KW-1185">Reference proteome</keyword>
<dbReference type="AlphaFoldDB" id="A0AAP0LTJ6"/>
<dbReference type="EMBL" id="JBCGBO010000007">
    <property type="protein sequence ID" value="KAK9187102.1"/>
    <property type="molecule type" value="Genomic_DNA"/>
</dbReference>
<accession>A0AAP0LTJ6</accession>
<proteinExistence type="predicted"/>
<protein>
    <submittedName>
        <fullName evidence="1">Uncharacterized protein</fullName>
    </submittedName>
</protein>
<dbReference type="Proteomes" id="UP001428341">
    <property type="component" value="Unassembled WGS sequence"/>
</dbReference>
<evidence type="ECO:0000313" key="1">
    <source>
        <dbReference type="EMBL" id="KAK9187102.1"/>
    </source>
</evidence>
<gene>
    <name evidence="1" type="ORF">WN944_018492</name>
</gene>
<comment type="caution">
    <text evidence="1">The sequence shown here is derived from an EMBL/GenBank/DDBJ whole genome shotgun (WGS) entry which is preliminary data.</text>
</comment>
<evidence type="ECO:0000313" key="2">
    <source>
        <dbReference type="Proteomes" id="UP001428341"/>
    </source>
</evidence>
<name>A0AAP0LTJ6_9ROSI</name>
<reference evidence="1 2" key="1">
    <citation type="submission" date="2024-05" db="EMBL/GenBank/DDBJ databases">
        <title>Haplotype-resolved chromosome-level genome assembly of Huyou (Citrus changshanensis).</title>
        <authorList>
            <person name="Miao C."/>
            <person name="Chen W."/>
            <person name="Wu Y."/>
            <person name="Wang L."/>
            <person name="Zhao S."/>
            <person name="Grierson D."/>
            <person name="Xu C."/>
            <person name="Chen K."/>
        </authorList>
    </citation>
    <scope>NUCLEOTIDE SEQUENCE [LARGE SCALE GENOMIC DNA]</scope>
    <source>
        <strain evidence="1">01-14</strain>
        <tissue evidence="1">Leaf</tissue>
    </source>
</reference>
<organism evidence="1 2">
    <name type="scientific">Citrus x changshan-huyou</name>
    <dbReference type="NCBI Taxonomy" id="2935761"/>
    <lineage>
        <taxon>Eukaryota</taxon>
        <taxon>Viridiplantae</taxon>
        <taxon>Streptophyta</taxon>
        <taxon>Embryophyta</taxon>
        <taxon>Tracheophyta</taxon>
        <taxon>Spermatophyta</taxon>
        <taxon>Magnoliopsida</taxon>
        <taxon>eudicotyledons</taxon>
        <taxon>Gunneridae</taxon>
        <taxon>Pentapetalae</taxon>
        <taxon>rosids</taxon>
        <taxon>malvids</taxon>
        <taxon>Sapindales</taxon>
        <taxon>Rutaceae</taxon>
        <taxon>Aurantioideae</taxon>
        <taxon>Citrus</taxon>
    </lineage>
</organism>
<sequence length="103" mass="11694">MRLHLEELAIMKEHKLALEDGQKPLQDTSYKCVEKYYHLNNNKAPLVDFDFNGLRLPLAAHVCPSEAAIIAAKGVVLKVVYVAPINFSPRVTFMYAITLMHRL</sequence>